<dbReference type="Gene3D" id="1.10.287.110">
    <property type="entry name" value="DnaJ domain"/>
    <property type="match status" value="1"/>
</dbReference>
<dbReference type="AlphaFoldDB" id="A0AAD7M1P6"/>
<accession>A0AAD7M1P6</accession>
<feature type="region of interest" description="Disordered" evidence="1">
    <location>
        <begin position="454"/>
        <end position="480"/>
    </location>
</feature>
<evidence type="ECO:0000313" key="3">
    <source>
        <dbReference type="EMBL" id="KAJ7968300.1"/>
    </source>
</evidence>
<dbReference type="PANTHER" id="PTHR45496:SF19">
    <property type="entry name" value="J DOMAIN-CONTAINING PROTEIN"/>
    <property type="match status" value="1"/>
</dbReference>
<dbReference type="EMBL" id="JARAOO010000005">
    <property type="protein sequence ID" value="KAJ7968300.1"/>
    <property type="molecule type" value="Genomic_DNA"/>
</dbReference>
<reference evidence="3" key="1">
    <citation type="journal article" date="2023" name="Science">
        <title>Elucidation of the pathway for biosynthesis of saponin adjuvants from the soapbark tree.</title>
        <authorList>
            <person name="Reed J."/>
            <person name="Orme A."/>
            <person name="El-Demerdash A."/>
            <person name="Owen C."/>
            <person name="Martin L.B.B."/>
            <person name="Misra R.C."/>
            <person name="Kikuchi S."/>
            <person name="Rejzek M."/>
            <person name="Martin A.C."/>
            <person name="Harkess A."/>
            <person name="Leebens-Mack J."/>
            <person name="Louveau T."/>
            <person name="Stephenson M.J."/>
            <person name="Osbourn A."/>
        </authorList>
    </citation>
    <scope>NUCLEOTIDE SEQUENCE</scope>
    <source>
        <strain evidence="3">S10</strain>
    </source>
</reference>
<protein>
    <submittedName>
        <fullName evidence="3">DnaJ domain containing protein</fullName>
    </submittedName>
</protein>
<feature type="compositionally biased region" description="Acidic residues" evidence="1">
    <location>
        <begin position="348"/>
        <end position="368"/>
    </location>
</feature>
<proteinExistence type="predicted"/>
<dbReference type="InterPro" id="IPR056988">
    <property type="entry name" value="Zn_ribbon_pln"/>
</dbReference>
<comment type="caution">
    <text evidence="3">The sequence shown here is derived from an EMBL/GenBank/DDBJ whole genome shotgun (WGS) entry which is preliminary data.</text>
</comment>
<feature type="region of interest" description="Disordered" evidence="1">
    <location>
        <begin position="139"/>
        <end position="238"/>
    </location>
</feature>
<dbReference type="PROSITE" id="PS50076">
    <property type="entry name" value="DNAJ_2"/>
    <property type="match status" value="1"/>
</dbReference>
<dbReference type="KEGG" id="qsa:O6P43_012426"/>
<dbReference type="PANTHER" id="PTHR45496">
    <property type="entry name" value="CHAPERONE DNAJ-DOMAIN SUPERFAMILY PROTEIN"/>
    <property type="match status" value="1"/>
</dbReference>
<dbReference type="Pfam" id="PF00226">
    <property type="entry name" value="DnaJ"/>
    <property type="match status" value="1"/>
</dbReference>
<feature type="domain" description="J" evidence="2">
    <location>
        <begin position="68"/>
        <end position="133"/>
    </location>
</feature>
<feature type="compositionally biased region" description="Basic and acidic residues" evidence="1">
    <location>
        <begin position="155"/>
        <end position="171"/>
    </location>
</feature>
<dbReference type="InterPro" id="IPR053052">
    <property type="entry name" value="Imprinting_Balance_Reg"/>
</dbReference>
<feature type="region of interest" description="Disordered" evidence="1">
    <location>
        <begin position="327"/>
        <end position="421"/>
    </location>
</feature>
<dbReference type="Pfam" id="PF23551">
    <property type="entry name" value="Zn_ribbon_20"/>
    <property type="match status" value="1"/>
</dbReference>
<organism evidence="3 4">
    <name type="scientific">Quillaja saponaria</name>
    <name type="common">Soap bark tree</name>
    <dbReference type="NCBI Taxonomy" id="32244"/>
    <lineage>
        <taxon>Eukaryota</taxon>
        <taxon>Viridiplantae</taxon>
        <taxon>Streptophyta</taxon>
        <taxon>Embryophyta</taxon>
        <taxon>Tracheophyta</taxon>
        <taxon>Spermatophyta</taxon>
        <taxon>Magnoliopsida</taxon>
        <taxon>eudicotyledons</taxon>
        <taxon>Gunneridae</taxon>
        <taxon>Pentapetalae</taxon>
        <taxon>rosids</taxon>
        <taxon>fabids</taxon>
        <taxon>Fabales</taxon>
        <taxon>Quillajaceae</taxon>
        <taxon>Quillaja</taxon>
    </lineage>
</organism>
<feature type="compositionally biased region" description="Polar residues" evidence="1">
    <location>
        <begin position="172"/>
        <end position="187"/>
    </location>
</feature>
<evidence type="ECO:0000256" key="1">
    <source>
        <dbReference type="SAM" id="MobiDB-lite"/>
    </source>
</evidence>
<dbReference type="SUPFAM" id="SSF46565">
    <property type="entry name" value="Chaperone J-domain"/>
    <property type="match status" value="1"/>
</dbReference>
<name>A0AAD7M1P6_QUISA</name>
<keyword evidence="4" id="KW-1185">Reference proteome</keyword>
<evidence type="ECO:0000259" key="2">
    <source>
        <dbReference type="PROSITE" id="PS50076"/>
    </source>
</evidence>
<feature type="compositionally biased region" description="Basic and acidic residues" evidence="1">
    <location>
        <begin position="189"/>
        <end position="221"/>
    </location>
</feature>
<dbReference type="InterPro" id="IPR001623">
    <property type="entry name" value="DnaJ_domain"/>
</dbReference>
<feature type="compositionally biased region" description="Polar residues" evidence="1">
    <location>
        <begin position="139"/>
        <end position="153"/>
    </location>
</feature>
<dbReference type="InterPro" id="IPR036869">
    <property type="entry name" value="J_dom_sf"/>
</dbReference>
<evidence type="ECO:0000313" key="4">
    <source>
        <dbReference type="Proteomes" id="UP001163823"/>
    </source>
</evidence>
<sequence length="512" mass="57369">MDSNSARAEAERWLNIAERLLSGSDLHGSRTFAIRARESDPRFEATEHVLAVVDTLIAGQNRISNQYDWYGILQLVRYTQSIEIIATQYRRLALLLDPNRNRVVFSDQAFRLVHDAWTVLSNNSRKALYDNELRMVDESTQYQAQPKQQQSVRRSPRETNEGRVVVEEERPTPQNVTGGTLETRTSVSTREDRTRESARETRTRESTRETRTNESARETRTSELTGEGRISESTQRTESEVPSFWTACPYCYVLYEYPKVYEECTLRCQNCRRAFHAVMIPSPPITGKETNFCCWGYFPLGISGNAKVTAGSAKWTPISPMFACPSQENQKAVRPKNASNRGPRVYYDDDDDFIDISDPSEDDSDDEWENGRKKKAKNSKGKALANKNARKVQTEGVKGGNQSFAGNVNLGNGENVEDGSVLRPNAARVESSKKAAPGSWRKRGAADLGKLDLNVEFSNEVEEPPRGTNQGNGTGHGVEDNIEGIGFFEGLDEFLSSLPILSVVADDKVKAN</sequence>
<dbReference type="Proteomes" id="UP001163823">
    <property type="component" value="Chromosome 5"/>
</dbReference>
<dbReference type="CDD" id="cd06257">
    <property type="entry name" value="DnaJ"/>
    <property type="match status" value="1"/>
</dbReference>
<gene>
    <name evidence="3" type="ORF">O6P43_012426</name>
</gene>